<sequence>METNNKQNILIMWALWQFYEMPVFLFSVWKSYILFSLNYFSLVNLLKSLFSPWRHYRWNYPKLINMGEFFNTLISNTFSRIIGFFMRIILIIAGILFQIFVIFAGAVILLAFVLLPVAVIAGIFFIFYV</sequence>
<feature type="transmembrane region" description="Helical" evidence="1">
    <location>
        <begin position="32"/>
        <end position="50"/>
    </location>
</feature>
<organism evidence="2 3">
    <name type="scientific">Candidatus Staskawiczbacteria bacterium RIFOXYB1_FULL_37_44</name>
    <dbReference type="NCBI Taxonomy" id="1802223"/>
    <lineage>
        <taxon>Bacteria</taxon>
        <taxon>Candidatus Staskawicziibacteriota</taxon>
    </lineage>
</organism>
<keyword evidence="1" id="KW-0472">Membrane</keyword>
<evidence type="ECO:0000313" key="3">
    <source>
        <dbReference type="Proteomes" id="UP000178650"/>
    </source>
</evidence>
<comment type="caution">
    <text evidence="2">The sequence shown here is derived from an EMBL/GenBank/DDBJ whole genome shotgun (WGS) entry which is preliminary data.</text>
</comment>
<dbReference type="EMBL" id="MHPJ01000009">
    <property type="protein sequence ID" value="OGZ79125.1"/>
    <property type="molecule type" value="Genomic_DNA"/>
</dbReference>
<feature type="transmembrane region" description="Helical" evidence="1">
    <location>
        <begin position="84"/>
        <end position="103"/>
    </location>
</feature>
<gene>
    <name evidence="2" type="ORF">A2358_04040</name>
</gene>
<evidence type="ECO:0000313" key="2">
    <source>
        <dbReference type="EMBL" id="OGZ79125.1"/>
    </source>
</evidence>
<keyword evidence="1" id="KW-0812">Transmembrane</keyword>
<dbReference type="STRING" id="1802223.A2358_04040"/>
<proteinExistence type="predicted"/>
<keyword evidence="1" id="KW-1133">Transmembrane helix</keyword>
<evidence type="ECO:0000256" key="1">
    <source>
        <dbReference type="SAM" id="Phobius"/>
    </source>
</evidence>
<protein>
    <submittedName>
        <fullName evidence="2">Uncharacterized protein</fullName>
    </submittedName>
</protein>
<feature type="transmembrane region" description="Helical" evidence="1">
    <location>
        <begin position="109"/>
        <end position="128"/>
    </location>
</feature>
<name>A0A1G2IWB7_9BACT</name>
<dbReference type="Proteomes" id="UP000178650">
    <property type="component" value="Unassembled WGS sequence"/>
</dbReference>
<reference evidence="2 3" key="1">
    <citation type="journal article" date="2016" name="Nat. Commun.">
        <title>Thousands of microbial genomes shed light on interconnected biogeochemical processes in an aquifer system.</title>
        <authorList>
            <person name="Anantharaman K."/>
            <person name="Brown C.T."/>
            <person name="Hug L.A."/>
            <person name="Sharon I."/>
            <person name="Castelle C.J."/>
            <person name="Probst A.J."/>
            <person name="Thomas B.C."/>
            <person name="Singh A."/>
            <person name="Wilkins M.J."/>
            <person name="Karaoz U."/>
            <person name="Brodie E.L."/>
            <person name="Williams K.H."/>
            <person name="Hubbard S.S."/>
            <person name="Banfield J.F."/>
        </authorList>
    </citation>
    <scope>NUCLEOTIDE SEQUENCE [LARGE SCALE GENOMIC DNA]</scope>
</reference>
<accession>A0A1G2IWB7</accession>
<dbReference type="AlphaFoldDB" id="A0A1G2IWB7"/>